<dbReference type="Pfam" id="PF00440">
    <property type="entry name" value="TetR_N"/>
    <property type="match status" value="1"/>
</dbReference>
<keyword evidence="1" id="KW-0805">Transcription regulation</keyword>
<proteinExistence type="predicted"/>
<evidence type="ECO:0000256" key="1">
    <source>
        <dbReference type="ARBA" id="ARBA00023015"/>
    </source>
</evidence>
<dbReference type="InterPro" id="IPR001647">
    <property type="entry name" value="HTH_TetR"/>
</dbReference>
<organism evidence="6 7">
    <name type="scientific">Caenibius tardaugens NBRC 16725</name>
    <dbReference type="NCBI Taxonomy" id="1219035"/>
    <lineage>
        <taxon>Bacteria</taxon>
        <taxon>Pseudomonadati</taxon>
        <taxon>Pseudomonadota</taxon>
        <taxon>Alphaproteobacteria</taxon>
        <taxon>Sphingomonadales</taxon>
        <taxon>Erythrobacteraceae</taxon>
        <taxon>Caenibius</taxon>
    </lineage>
</organism>
<dbReference type="PRINTS" id="PR00455">
    <property type="entry name" value="HTHTETR"/>
</dbReference>
<protein>
    <submittedName>
        <fullName evidence="6">Putative TetR family transcriptional regulator</fullName>
    </submittedName>
</protein>
<evidence type="ECO:0000256" key="3">
    <source>
        <dbReference type="ARBA" id="ARBA00023163"/>
    </source>
</evidence>
<dbReference type="PANTHER" id="PTHR30055:SF234">
    <property type="entry name" value="HTH-TYPE TRANSCRIPTIONAL REGULATOR BETI"/>
    <property type="match status" value="1"/>
</dbReference>
<dbReference type="RefSeq" id="WP_021688656.1">
    <property type="nucleotide sequence ID" value="NZ_BASZ01000001.1"/>
</dbReference>
<dbReference type="SUPFAM" id="SSF46689">
    <property type="entry name" value="Homeodomain-like"/>
    <property type="match status" value="1"/>
</dbReference>
<feature type="DNA-binding region" description="H-T-H motif" evidence="4">
    <location>
        <begin position="44"/>
        <end position="63"/>
    </location>
</feature>
<dbReference type="InterPro" id="IPR036271">
    <property type="entry name" value="Tet_transcr_reg_TetR-rel_C_sf"/>
</dbReference>
<dbReference type="AlphaFoldDB" id="U2ZQU7"/>
<dbReference type="KEGG" id="ntd:EGO55_14530"/>
<dbReference type="InterPro" id="IPR041474">
    <property type="entry name" value="NicS_C"/>
</dbReference>
<dbReference type="InterPro" id="IPR050109">
    <property type="entry name" value="HTH-type_TetR-like_transc_reg"/>
</dbReference>
<gene>
    <name evidence="6" type="ORF">NT2_01_05230</name>
</gene>
<evidence type="ECO:0000256" key="2">
    <source>
        <dbReference type="ARBA" id="ARBA00023125"/>
    </source>
</evidence>
<evidence type="ECO:0000313" key="7">
    <source>
        <dbReference type="Proteomes" id="UP000016568"/>
    </source>
</evidence>
<dbReference type="GO" id="GO:0003700">
    <property type="term" value="F:DNA-binding transcription factor activity"/>
    <property type="evidence" value="ECO:0007669"/>
    <property type="project" value="TreeGrafter"/>
</dbReference>
<dbReference type="GO" id="GO:0000976">
    <property type="term" value="F:transcription cis-regulatory region binding"/>
    <property type="evidence" value="ECO:0007669"/>
    <property type="project" value="TreeGrafter"/>
</dbReference>
<dbReference type="Gene3D" id="1.10.357.10">
    <property type="entry name" value="Tetracycline Repressor, domain 2"/>
    <property type="match status" value="1"/>
</dbReference>
<keyword evidence="2 4" id="KW-0238">DNA-binding</keyword>
<evidence type="ECO:0000259" key="5">
    <source>
        <dbReference type="PROSITE" id="PS50977"/>
    </source>
</evidence>
<reference evidence="6 7" key="1">
    <citation type="submission" date="2013-09" db="EMBL/GenBank/DDBJ databases">
        <title>Whole genome shotgun sequence of Novosphingobium tardaugens NBRC 16725.</title>
        <authorList>
            <person name="Isaki S."/>
            <person name="Hosoyama A."/>
            <person name="Tsuchikane K."/>
            <person name="Katsumata H."/>
            <person name="Ando Y."/>
            <person name="Yamazaki S."/>
            <person name="Fujita N."/>
        </authorList>
    </citation>
    <scope>NUCLEOTIDE SEQUENCE [LARGE SCALE GENOMIC DNA]</scope>
    <source>
        <strain evidence="6 7">NBRC 16725</strain>
    </source>
</reference>
<dbReference type="Proteomes" id="UP000016568">
    <property type="component" value="Unassembled WGS sequence"/>
</dbReference>
<comment type="caution">
    <text evidence="6">The sequence shown here is derived from an EMBL/GenBank/DDBJ whole genome shotgun (WGS) entry which is preliminary data.</text>
</comment>
<dbReference type="SUPFAM" id="SSF48498">
    <property type="entry name" value="Tetracyclin repressor-like, C-terminal domain"/>
    <property type="match status" value="1"/>
</dbReference>
<evidence type="ECO:0000313" key="6">
    <source>
        <dbReference type="EMBL" id="GAD47749.1"/>
    </source>
</evidence>
<sequence length="215" mass="23504">MAERATARRVQRDVARQPRGDVTRQAILDAAESLFANVGYAAARLEDVALEVGIRRPSIIYYFPGKQQLYDEVEASIFAAMRAFVHERMAQAHDPMAQLLTLLDAWLDFLVARPTAARIIQRLAADHGPRGDNPVEFSDPVLRDLERVIGAGVAAGVFAPVSAMHVLNAVSAGPLFYVCNANQLGTDRRYDPADPTELAAFRALQHKLARAAVTA</sequence>
<name>U2ZQU7_9SPHN</name>
<dbReference type="PANTHER" id="PTHR30055">
    <property type="entry name" value="HTH-TYPE TRANSCRIPTIONAL REGULATOR RUTR"/>
    <property type="match status" value="1"/>
</dbReference>
<keyword evidence="7" id="KW-1185">Reference proteome</keyword>
<keyword evidence="3" id="KW-0804">Transcription</keyword>
<dbReference type="Pfam" id="PF17938">
    <property type="entry name" value="TetR_C_29"/>
    <property type="match status" value="1"/>
</dbReference>
<feature type="domain" description="HTH tetR-type" evidence="5">
    <location>
        <begin position="21"/>
        <end position="81"/>
    </location>
</feature>
<dbReference type="OrthoDB" id="7501431at2"/>
<evidence type="ECO:0000256" key="4">
    <source>
        <dbReference type="PROSITE-ProRule" id="PRU00335"/>
    </source>
</evidence>
<dbReference type="InterPro" id="IPR009057">
    <property type="entry name" value="Homeodomain-like_sf"/>
</dbReference>
<dbReference type="EMBL" id="BASZ01000001">
    <property type="protein sequence ID" value="GAD47749.1"/>
    <property type="molecule type" value="Genomic_DNA"/>
</dbReference>
<dbReference type="PROSITE" id="PS50977">
    <property type="entry name" value="HTH_TETR_2"/>
    <property type="match status" value="1"/>
</dbReference>
<accession>U2ZQU7</accession>
<dbReference type="eggNOG" id="COG1309">
    <property type="taxonomic scope" value="Bacteria"/>
</dbReference>